<dbReference type="InterPro" id="IPR001962">
    <property type="entry name" value="Asn_synthase"/>
</dbReference>
<evidence type="ECO:0000256" key="9">
    <source>
        <dbReference type="PIRSR" id="PIRSR001589-3"/>
    </source>
</evidence>
<gene>
    <name evidence="11" type="ORF">BE08_04990</name>
</gene>
<dbReference type="InterPro" id="IPR033738">
    <property type="entry name" value="AsnB_N"/>
</dbReference>
<feature type="domain" description="Glutamine amidotransferase type-2" evidence="10">
    <location>
        <begin position="1"/>
        <end position="207"/>
    </location>
</feature>
<dbReference type="SUPFAM" id="SSF56235">
    <property type="entry name" value="N-terminal nucleophile aminohydrolases (Ntn hydrolases)"/>
    <property type="match status" value="1"/>
</dbReference>
<feature type="binding site" evidence="8">
    <location>
        <position position="94"/>
    </location>
    <ligand>
        <name>L-glutamine</name>
        <dbReference type="ChEBI" id="CHEBI:58359"/>
    </ligand>
</feature>
<feature type="binding site" evidence="8">
    <location>
        <position position="287"/>
    </location>
    <ligand>
        <name>ATP</name>
        <dbReference type="ChEBI" id="CHEBI:30616"/>
    </ligand>
</feature>
<evidence type="ECO:0000259" key="10">
    <source>
        <dbReference type="PROSITE" id="PS51278"/>
    </source>
</evidence>
<keyword evidence="4 8" id="KW-0547">Nucleotide-binding</keyword>
<feature type="site" description="Important for beta-aspartyl-AMP intermediate formation" evidence="9">
    <location>
        <position position="360"/>
    </location>
</feature>
<dbReference type="GO" id="GO:0005524">
    <property type="term" value="F:ATP binding"/>
    <property type="evidence" value="ECO:0007669"/>
    <property type="project" value="UniProtKB-KW"/>
</dbReference>
<keyword evidence="5 8" id="KW-0067">ATP-binding</keyword>
<dbReference type="SUPFAM" id="SSF52402">
    <property type="entry name" value="Adenine nucleotide alpha hydrolases-like"/>
    <property type="match status" value="1"/>
</dbReference>
<comment type="similarity">
    <text evidence="2">Belongs to the asparagine synthetase family.</text>
</comment>
<dbReference type="InterPro" id="IPR029055">
    <property type="entry name" value="Ntn_hydrolases_N"/>
</dbReference>
<evidence type="ECO:0000256" key="4">
    <source>
        <dbReference type="ARBA" id="ARBA00022741"/>
    </source>
</evidence>
<evidence type="ECO:0000256" key="2">
    <source>
        <dbReference type="ARBA" id="ARBA00005752"/>
    </source>
</evidence>
<evidence type="ECO:0000256" key="3">
    <source>
        <dbReference type="ARBA" id="ARBA00012737"/>
    </source>
</evidence>
<evidence type="ECO:0000256" key="7">
    <source>
        <dbReference type="ARBA" id="ARBA00048741"/>
    </source>
</evidence>
<dbReference type="Gene3D" id="3.60.20.10">
    <property type="entry name" value="Glutamine Phosphoribosylpyrophosphate, subunit 1, domain 1"/>
    <property type="match status" value="1"/>
</dbReference>
<evidence type="ECO:0000256" key="1">
    <source>
        <dbReference type="ARBA" id="ARBA00005187"/>
    </source>
</evidence>
<keyword evidence="6" id="KW-0315">Glutamine amidotransferase</keyword>
<dbReference type="Proteomes" id="UP000075420">
    <property type="component" value="Unassembled WGS sequence"/>
</dbReference>
<sequence length="583" mass="65051">MLGTHDGALHDGALIERMTAALRHRGPDGCGHAVRGSARVGATRLSVIDPAANPQPVYNETDQICVAFNGEIYNHRELRAELERKGHVFRTRTDTEVVVHLYEEMGDDCVRRLHGMFAFAILDGARLLLARDRLGIKPLHYVLLPEAQTFLFASEIKSILQHPSFTPRLDVQAFADSIALGFPVGDETFFEGVKSLLPGCTMVVTQGGERVHVEEPRRYYTLDFTRDDGMTFEEAERQMEAELERAVETHLAADVEVGLTLSGGLDSTVLALLASERLERPLLTFTVGDHEGYADVVQAGHVAKMVGSEHECHIVSFEEYLSAIPGLIAAEERPSSLHGMSSYLLCRRVAQRVKACLHGEGADEIFGGYRDYVSRESRLAVIRERLPLLKRLGVPPSARAIATIERISSARTSEDYLARIFEANMTDALERQHLAPVDRYSMASSLEMRVPYLDDGVFELAGRIPLSYLVRSDIGVRKYILRRFTLRRFGLQAVDIVLREKLGAPIAGLHLLDRFDTLCEETLPDDYLAKHELGFCFGAKRELLLFEMFIETFMKHRGDPGAVGSVRDFLNDRTTASAARRVS</sequence>
<dbReference type="InterPro" id="IPR006426">
    <property type="entry name" value="Asn_synth_AEB"/>
</dbReference>
<dbReference type="EC" id="6.3.5.4" evidence="3"/>
<reference evidence="11 12" key="1">
    <citation type="submission" date="2014-02" db="EMBL/GenBank/DDBJ databases">
        <title>The small core and large imbalanced accessory genome model reveals a collaborative survival strategy of Sorangium cellulosum strains in nature.</title>
        <authorList>
            <person name="Han K."/>
            <person name="Peng R."/>
            <person name="Blom J."/>
            <person name="Li Y.-Z."/>
        </authorList>
    </citation>
    <scope>NUCLEOTIDE SEQUENCE [LARGE SCALE GENOMIC DNA]</scope>
    <source>
        <strain evidence="11 12">So0157-25</strain>
    </source>
</reference>
<dbReference type="PROSITE" id="PS51278">
    <property type="entry name" value="GATASE_TYPE_2"/>
    <property type="match status" value="1"/>
</dbReference>
<proteinExistence type="inferred from homology"/>
<name>A0A150PJR0_SORCE</name>
<dbReference type="Gene3D" id="3.40.50.620">
    <property type="entry name" value="HUPs"/>
    <property type="match status" value="1"/>
</dbReference>
<dbReference type="CDD" id="cd01991">
    <property type="entry name" value="Asn_synthase_B_C"/>
    <property type="match status" value="1"/>
</dbReference>
<evidence type="ECO:0000256" key="6">
    <source>
        <dbReference type="ARBA" id="ARBA00022962"/>
    </source>
</evidence>
<evidence type="ECO:0000256" key="8">
    <source>
        <dbReference type="PIRSR" id="PIRSR001589-2"/>
    </source>
</evidence>
<comment type="caution">
    <text evidence="11">The sequence shown here is derived from an EMBL/GenBank/DDBJ whole genome shotgun (WGS) entry which is preliminary data.</text>
</comment>
<accession>A0A150PJR0</accession>
<dbReference type="NCBIfam" id="TIGR01536">
    <property type="entry name" value="asn_synth_AEB"/>
    <property type="match status" value="1"/>
</dbReference>
<dbReference type="CDD" id="cd00712">
    <property type="entry name" value="AsnB"/>
    <property type="match status" value="1"/>
</dbReference>
<organism evidence="11 12">
    <name type="scientific">Sorangium cellulosum</name>
    <name type="common">Polyangium cellulosum</name>
    <dbReference type="NCBI Taxonomy" id="56"/>
    <lineage>
        <taxon>Bacteria</taxon>
        <taxon>Pseudomonadati</taxon>
        <taxon>Myxococcota</taxon>
        <taxon>Polyangia</taxon>
        <taxon>Polyangiales</taxon>
        <taxon>Polyangiaceae</taxon>
        <taxon>Sorangium</taxon>
    </lineage>
</organism>
<dbReference type="Pfam" id="PF00733">
    <property type="entry name" value="Asn_synthase"/>
    <property type="match status" value="1"/>
</dbReference>
<dbReference type="GO" id="GO:0004066">
    <property type="term" value="F:asparagine synthase (glutamine-hydrolyzing) activity"/>
    <property type="evidence" value="ECO:0007669"/>
    <property type="project" value="UniProtKB-EC"/>
</dbReference>
<evidence type="ECO:0000256" key="5">
    <source>
        <dbReference type="ARBA" id="ARBA00022840"/>
    </source>
</evidence>
<dbReference type="EMBL" id="JELY01001416">
    <property type="protein sequence ID" value="KYF55846.1"/>
    <property type="molecule type" value="Genomic_DNA"/>
</dbReference>
<dbReference type="Pfam" id="PF13537">
    <property type="entry name" value="GATase_7"/>
    <property type="match status" value="1"/>
</dbReference>
<protein>
    <recommendedName>
        <fullName evidence="3">asparagine synthase (glutamine-hydrolyzing)</fullName>
        <ecNumber evidence="3">6.3.5.4</ecNumber>
    </recommendedName>
</protein>
<dbReference type="GO" id="GO:0005829">
    <property type="term" value="C:cytosol"/>
    <property type="evidence" value="ECO:0007669"/>
    <property type="project" value="TreeGrafter"/>
</dbReference>
<dbReference type="GO" id="GO:0006529">
    <property type="term" value="P:asparagine biosynthetic process"/>
    <property type="evidence" value="ECO:0007669"/>
    <property type="project" value="InterPro"/>
</dbReference>
<dbReference type="InterPro" id="IPR017932">
    <property type="entry name" value="GATase_2_dom"/>
</dbReference>
<comment type="catalytic activity">
    <reaction evidence="7">
        <text>L-aspartate + L-glutamine + ATP + H2O = L-asparagine + L-glutamate + AMP + diphosphate + H(+)</text>
        <dbReference type="Rhea" id="RHEA:12228"/>
        <dbReference type="ChEBI" id="CHEBI:15377"/>
        <dbReference type="ChEBI" id="CHEBI:15378"/>
        <dbReference type="ChEBI" id="CHEBI:29985"/>
        <dbReference type="ChEBI" id="CHEBI:29991"/>
        <dbReference type="ChEBI" id="CHEBI:30616"/>
        <dbReference type="ChEBI" id="CHEBI:33019"/>
        <dbReference type="ChEBI" id="CHEBI:58048"/>
        <dbReference type="ChEBI" id="CHEBI:58359"/>
        <dbReference type="ChEBI" id="CHEBI:456215"/>
        <dbReference type="EC" id="6.3.5.4"/>
    </reaction>
</comment>
<dbReference type="PANTHER" id="PTHR43284:SF1">
    <property type="entry name" value="ASPARAGINE SYNTHETASE"/>
    <property type="match status" value="1"/>
</dbReference>
<comment type="pathway">
    <text evidence="1">Amino-acid biosynthesis; L-asparagine biosynthesis; L-asparagine from L-aspartate (L-Gln route): step 1/1.</text>
</comment>
<evidence type="ECO:0000313" key="12">
    <source>
        <dbReference type="Proteomes" id="UP000075420"/>
    </source>
</evidence>
<dbReference type="AlphaFoldDB" id="A0A150PJR0"/>
<dbReference type="PANTHER" id="PTHR43284">
    <property type="entry name" value="ASPARAGINE SYNTHETASE (GLUTAMINE-HYDROLYZING)"/>
    <property type="match status" value="1"/>
</dbReference>
<dbReference type="InterPro" id="IPR051786">
    <property type="entry name" value="ASN_synthetase/amidase"/>
</dbReference>
<evidence type="ECO:0000313" key="11">
    <source>
        <dbReference type="EMBL" id="KYF55846.1"/>
    </source>
</evidence>
<dbReference type="InterPro" id="IPR014729">
    <property type="entry name" value="Rossmann-like_a/b/a_fold"/>
</dbReference>
<dbReference type="PIRSF" id="PIRSF001589">
    <property type="entry name" value="Asn_synthetase_glu-h"/>
    <property type="match status" value="1"/>
</dbReference>